<protein>
    <submittedName>
        <fullName evidence="4">GNAT family N-acetyltransferase</fullName>
    </submittedName>
</protein>
<dbReference type="PANTHER" id="PTHR43877:SF2">
    <property type="entry name" value="AMINOALKYLPHOSPHONATE N-ACETYLTRANSFERASE-RELATED"/>
    <property type="match status" value="1"/>
</dbReference>
<keyword evidence="2" id="KW-0012">Acyltransferase</keyword>
<organism evidence="4 5">
    <name type="scientific">Phycicoccus sonneratiae</name>
    <dbReference type="NCBI Taxonomy" id="2807628"/>
    <lineage>
        <taxon>Bacteria</taxon>
        <taxon>Bacillati</taxon>
        <taxon>Actinomycetota</taxon>
        <taxon>Actinomycetes</taxon>
        <taxon>Micrococcales</taxon>
        <taxon>Intrasporangiaceae</taxon>
        <taxon>Phycicoccus</taxon>
    </lineage>
</organism>
<dbReference type="Pfam" id="PF00583">
    <property type="entry name" value="Acetyltransf_1"/>
    <property type="match status" value="1"/>
</dbReference>
<dbReference type="SUPFAM" id="SSF55729">
    <property type="entry name" value="Acyl-CoA N-acyltransferases (Nat)"/>
    <property type="match status" value="1"/>
</dbReference>
<keyword evidence="1" id="KW-0808">Transferase</keyword>
<dbReference type="InterPro" id="IPR016181">
    <property type="entry name" value="Acyl_CoA_acyltransferase"/>
</dbReference>
<dbReference type="Gene3D" id="3.40.630.30">
    <property type="match status" value="1"/>
</dbReference>
<feature type="domain" description="N-acetyltransferase" evidence="3">
    <location>
        <begin position="1"/>
        <end position="133"/>
    </location>
</feature>
<dbReference type="Proteomes" id="UP001430172">
    <property type="component" value="Unassembled WGS sequence"/>
</dbReference>
<evidence type="ECO:0000256" key="2">
    <source>
        <dbReference type="ARBA" id="ARBA00023315"/>
    </source>
</evidence>
<accession>A0ABS2CNW8</accession>
<dbReference type="PROSITE" id="PS51186">
    <property type="entry name" value="GNAT"/>
    <property type="match status" value="1"/>
</dbReference>
<dbReference type="CDD" id="cd04301">
    <property type="entry name" value="NAT_SF"/>
    <property type="match status" value="1"/>
</dbReference>
<evidence type="ECO:0000313" key="4">
    <source>
        <dbReference type="EMBL" id="MBM6401579.1"/>
    </source>
</evidence>
<evidence type="ECO:0000313" key="5">
    <source>
        <dbReference type="Proteomes" id="UP001430172"/>
    </source>
</evidence>
<dbReference type="EMBL" id="JAFDVD010000015">
    <property type="protein sequence ID" value="MBM6401579.1"/>
    <property type="molecule type" value="Genomic_DNA"/>
</dbReference>
<evidence type="ECO:0000256" key="1">
    <source>
        <dbReference type="ARBA" id="ARBA00022679"/>
    </source>
</evidence>
<comment type="caution">
    <text evidence="4">The sequence shown here is derived from an EMBL/GenBank/DDBJ whole genome shotgun (WGS) entry which is preliminary data.</text>
</comment>
<evidence type="ECO:0000259" key="3">
    <source>
        <dbReference type="PROSITE" id="PS51186"/>
    </source>
</evidence>
<gene>
    <name evidence="4" type="ORF">JQN70_14360</name>
</gene>
<reference evidence="4" key="1">
    <citation type="submission" date="2021-02" db="EMBL/GenBank/DDBJ databases">
        <title>Phycicoccus sp. MQZ13P-5T, whole genome shotgun sequence.</title>
        <authorList>
            <person name="Tuo L."/>
        </authorList>
    </citation>
    <scope>NUCLEOTIDE SEQUENCE</scope>
    <source>
        <strain evidence="4">MQZ13P-5</strain>
    </source>
</reference>
<name>A0ABS2CNW8_9MICO</name>
<keyword evidence="5" id="KW-1185">Reference proteome</keyword>
<proteinExistence type="predicted"/>
<dbReference type="PANTHER" id="PTHR43877">
    <property type="entry name" value="AMINOALKYLPHOSPHONATE N-ACETYLTRANSFERASE-RELATED-RELATED"/>
    <property type="match status" value="1"/>
</dbReference>
<dbReference type="InterPro" id="IPR050832">
    <property type="entry name" value="Bact_Acetyltransf"/>
</dbReference>
<sequence>MSPEHPYAATLLDAGARARDAELLVAEESGSVLGTVTFVRPGTPFSEIGGPDEAEVRTLAVAPEARGRGVGRLLSDECVRLARAEGCRAVVLSSGTWMTAAHRLYERMGFVRVPERDWSPRPDVDLIAYRLTL</sequence>
<dbReference type="InterPro" id="IPR000182">
    <property type="entry name" value="GNAT_dom"/>
</dbReference>